<dbReference type="RefSeq" id="XP_020438922.1">
    <property type="nucleotide sequence ID" value="XM_020571648.1"/>
</dbReference>
<dbReference type="InParanoid" id="D3AWZ6"/>
<dbReference type="AlphaFoldDB" id="D3AWZ6"/>
<evidence type="ECO:0000313" key="2">
    <source>
        <dbReference type="Proteomes" id="UP000001396"/>
    </source>
</evidence>
<name>D3AWZ6_HETP5</name>
<keyword evidence="2" id="KW-1185">Reference proteome</keyword>
<dbReference type="EMBL" id="ADBJ01000002">
    <property type="protein sequence ID" value="EFA86819.1"/>
    <property type="molecule type" value="Genomic_DNA"/>
</dbReference>
<dbReference type="GeneID" id="31356156"/>
<protein>
    <submittedName>
        <fullName evidence="1">Uncharacterized protein</fullName>
    </submittedName>
</protein>
<comment type="caution">
    <text evidence="1">The sequence shown here is derived from an EMBL/GenBank/DDBJ whole genome shotgun (WGS) entry which is preliminary data.</text>
</comment>
<sequence length="112" mass="13144">MVNSYIPSSGDRTRKYGTTTWIFDENFKIHYQQHIELDSNTGLRRDVIKILFNLTTIPSDTKDYITSFKLNGDEYIVTPPDYSKFQTRRHLFMNGIDVVTGENIHLQREVII</sequence>
<accession>D3AWZ6</accession>
<organism evidence="1 2">
    <name type="scientific">Heterostelium pallidum (strain ATCC 26659 / Pp 5 / PN500)</name>
    <name type="common">Cellular slime mold</name>
    <name type="synonym">Polysphondylium pallidum</name>
    <dbReference type="NCBI Taxonomy" id="670386"/>
    <lineage>
        <taxon>Eukaryota</taxon>
        <taxon>Amoebozoa</taxon>
        <taxon>Evosea</taxon>
        <taxon>Eumycetozoa</taxon>
        <taxon>Dictyostelia</taxon>
        <taxon>Acytosteliales</taxon>
        <taxon>Acytosteliaceae</taxon>
        <taxon>Heterostelium</taxon>
    </lineage>
</organism>
<reference evidence="1 2" key="1">
    <citation type="journal article" date="2011" name="Genome Res.">
        <title>Phylogeny-wide analysis of social amoeba genomes highlights ancient origins for complex intercellular communication.</title>
        <authorList>
            <person name="Heidel A.J."/>
            <person name="Lawal H.M."/>
            <person name="Felder M."/>
            <person name="Schilde C."/>
            <person name="Helps N.R."/>
            <person name="Tunggal B."/>
            <person name="Rivero F."/>
            <person name="John U."/>
            <person name="Schleicher M."/>
            <person name="Eichinger L."/>
            <person name="Platzer M."/>
            <person name="Noegel A.A."/>
            <person name="Schaap P."/>
            <person name="Gloeckner G."/>
        </authorList>
    </citation>
    <scope>NUCLEOTIDE SEQUENCE [LARGE SCALE GENOMIC DNA]</scope>
    <source>
        <strain evidence="2">ATCC 26659 / Pp 5 / PN500</strain>
    </source>
</reference>
<gene>
    <name evidence="1" type="ORF">PPL_00624</name>
</gene>
<dbReference type="Proteomes" id="UP000001396">
    <property type="component" value="Unassembled WGS sequence"/>
</dbReference>
<evidence type="ECO:0000313" key="1">
    <source>
        <dbReference type="EMBL" id="EFA86819.1"/>
    </source>
</evidence>
<proteinExistence type="predicted"/>